<dbReference type="RefSeq" id="WP_082386772.1">
    <property type="nucleotide sequence ID" value="NZ_JACIEQ010000011.1"/>
</dbReference>
<comment type="caution">
    <text evidence="5">The sequence shown here is derived from an EMBL/GenBank/DDBJ whole genome shotgun (WGS) entry which is preliminary data.</text>
</comment>
<dbReference type="PRINTS" id="PR01438">
    <property type="entry name" value="UNVRSLSTRESS"/>
</dbReference>
<dbReference type="InterPro" id="IPR006016">
    <property type="entry name" value="UspA"/>
</dbReference>
<evidence type="ECO:0000256" key="2">
    <source>
        <dbReference type="ARBA" id="ARBA00022741"/>
    </source>
</evidence>
<dbReference type="InterPro" id="IPR014729">
    <property type="entry name" value="Rossmann-like_a/b/a_fold"/>
</dbReference>
<keyword evidence="3" id="KW-0067">ATP-binding</keyword>
<evidence type="ECO:0000313" key="6">
    <source>
        <dbReference type="Proteomes" id="UP000585681"/>
    </source>
</evidence>
<reference evidence="5" key="1">
    <citation type="submission" date="2020-08" db="EMBL/GenBank/DDBJ databases">
        <title>Genomic Encyclopedia of Type Strains, Phase IV (KMG-IV): sequencing the most valuable type-strain genomes for metagenomic binning, comparative biology and taxonomic classification.</title>
        <authorList>
            <person name="Goeker M."/>
        </authorList>
    </citation>
    <scope>NUCLEOTIDE SEQUENCE [LARGE SCALE GENOMIC DNA]</scope>
    <source>
        <strain evidence="5">DSM 105040</strain>
    </source>
</reference>
<dbReference type="AlphaFoldDB" id="A0A840CCP9"/>
<comment type="similarity">
    <text evidence="1">Belongs to the universal stress protein A family.</text>
</comment>
<dbReference type="Pfam" id="PF00582">
    <property type="entry name" value="Usp"/>
    <property type="match status" value="2"/>
</dbReference>
<dbReference type="InterPro" id="IPR006015">
    <property type="entry name" value="Universal_stress_UspA"/>
</dbReference>
<protein>
    <submittedName>
        <fullName evidence="5">Nucleotide-binding universal stress UspA family protein</fullName>
    </submittedName>
</protein>
<dbReference type="CDD" id="cd00293">
    <property type="entry name" value="USP-like"/>
    <property type="match status" value="2"/>
</dbReference>
<dbReference type="Gene3D" id="3.40.50.620">
    <property type="entry name" value="HUPs"/>
    <property type="match status" value="2"/>
</dbReference>
<keyword evidence="2" id="KW-0547">Nucleotide-binding</keyword>
<accession>A0A840CCP9</accession>
<organism evidence="5 6">
    <name type="scientific">Actibacterium naphthalenivorans</name>
    <dbReference type="NCBI Taxonomy" id="1614693"/>
    <lineage>
        <taxon>Bacteria</taxon>
        <taxon>Pseudomonadati</taxon>
        <taxon>Pseudomonadota</taxon>
        <taxon>Alphaproteobacteria</taxon>
        <taxon>Rhodobacterales</taxon>
        <taxon>Roseobacteraceae</taxon>
        <taxon>Actibacterium</taxon>
    </lineage>
</organism>
<sequence>MRRILTATDLSARSDRAFERALALAKETGAELHVLYVIDEDLPSQIFADLSEAARGDIAKLLSAKGEGDRAVVHVEAGQPWKVIVQKAQDLEADLIVVGTHKNRGIAELFAGTTLERMARYSDTPVLLVRDPVTGPYNTAIVGVDFSPMARRTAEVAARVAPVADLTLVHAYHIPFKGLTMRTNAEGDIPKKERDAIERPLFAELTRFIETLDLAKDRTRQKLREGGTTSILGQEVRRSRADLLALGVHARSPLVLGLLGSTAIDAMSSPPCDVLLVTAIRQDAAAETSELQPTV</sequence>
<dbReference type="EMBL" id="JACIEQ010000011">
    <property type="protein sequence ID" value="MBB4023834.1"/>
    <property type="molecule type" value="Genomic_DNA"/>
</dbReference>
<proteinExistence type="inferred from homology"/>
<feature type="domain" description="UspA" evidence="4">
    <location>
        <begin position="137"/>
        <end position="277"/>
    </location>
</feature>
<dbReference type="PANTHER" id="PTHR46268:SF27">
    <property type="entry name" value="UNIVERSAL STRESS PROTEIN RV2623"/>
    <property type="match status" value="1"/>
</dbReference>
<dbReference type="Proteomes" id="UP000585681">
    <property type="component" value="Unassembled WGS sequence"/>
</dbReference>
<dbReference type="GO" id="GO:0005524">
    <property type="term" value="F:ATP binding"/>
    <property type="evidence" value="ECO:0007669"/>
    <property type="project" value="UniProtKB-KW"/>
</dbReference>
<feature type="domain" description="UspA" evidence="4">
    <location>
        <begin position="1"/>
        <end position="130"/>
    </location>
</feature>
<keyword evidence="6" id="KW-1185">Reference proteome</keyword>
<dbReference type="PANTHER" id="PTHR46268">
    <property type="entry name" value="STRESS RESPONSE PROTEIN NHAX"/>
    <property type="match status" value="1"/>
</dbReference>
<evidence type="ECO:0000256" key="3">
    <source>
        <dbReference type="ARBA" id="ARBA00022840"/>
    </source>
</evidence>
<gene>
    <name evidence="5" type="ORF">GGR17_003670</name>
</gene>
<evidence type="ECO:0000313" key="5">
    <source>
        <dbReference type="EMBL" id="MBB4023834.1"/>
    </source>
</evidence>
<name>A0A840CCP9_9RHOB</name>
<evidence type="ECO:0000259" key="4">
    <source>
        <dbReference type="Pfam" id="PF00582"/>
    </source>
</evidence>
<evidence type="ECO:0000256" key="1">
    <source>
        <dbReference type="ARBA" id="ARBA00008791"/>
    </source>
</evidence>
<dbReference type="SUPFAM" id="SSF52402">
    <property type="entry name" value="Adenine nucleotide alpha hydrolases-like"/>
    <property type="match status" value="2"/>
</dbReference>